<dbReference type="InterPro" id="IPR036873">
    <property type="entry name" value="Rhodanese-like_dom_sf"/>
</dbReference>
<comment type="caution">
    <text evidence="1">The sequence shown here is derived from an EMBL/GenBank/DDBJ whole genome shotgun (WGS) entry which is preliminary data.</text>
</comment>
<organism evidence="1 2">
    <name type="scientific">Dactylosporangium salmoneum</name>
    <dbReference type="NCBI Taxonomy" id="53361"/>
    <lineage>
        <taxon>Bacteria</taxon>
        <taxon>Bacillati</taxon>
        <taxon>Actinomycetota</taxon>
        <taxon>Actinomycetes</taxon>
        <taxon>Micromonosporales</taxon>
        <taxon>Micromonosporaceae</taxon>
        <taxon>Dactylosporangium</taxon>
    </lineage>
</organism>
<evidence type="ECO:0000313" key="1">
    <source>
        <dbReference type="EMBL" id="GAA2372697.1"/>
    </source>
</evidence>
<evidence type="ECO:0000313" key="2">
    <source>
        <dbReference type="Proteomes" id="UP001501444"/>
    </source>
</evidence>
<accession>A0ABN3H8X9</accession>
<dbReference type="Proteomes" id="UP001501444">
    <property type="component" value="Unassembled WGS sequence"/>
</dbReference>
<keyword evidence="2" id="KW-1185">Reference proteome</keyword>
<dbReference type="SUPFAM" id="SSF52821">
    <property type="entry name" value="Rhodanese/Cell cycle control phosphatase"/>
    <property type="match status" value="1"/>
</dbReference>
<name>A0ABN3H8X9_9ACTN</name>
<dbReference type="EMBL" id="BAAARV010000074">
    <property type="protein sequence ID" value="GAA2372697.1"/>
    <property type="molecule type" value="Genomic_DNA"/>
</dbReference>
<sequence>MVIVREIGVRELQERGTRSSLVLDVRSPEEFALSAAGAQAWSLAGGTQAWLAAASPMVHGIERR</sequence>
<protein>
    <recommendedName>
        <fullName evidence="3">Rhodanese domain-containing protein</fullName>
    </recommendedName>
</protein>
<evidence type="ECO:0008006" key="3">
    <source>
        <dbReference type="Google" id="ProtNLM"/>
    </source>
</evidence>
<gene>
    <name evidence="1" type="ORF">GCM10010170_075050</name>
</gene>
<reference evidence="1 2" key="1">
    <citation type="journal article" date="2019" name="Int. J. Syst. Evol. Microbiol.">
        <title>The Global Catalogue of Microorganisms (GCM) 10K type strain sequencing project: providing services to taxonomists for standard genome sequencing and annotation.</title>
        <authorList>
            <consortium name="The Broad Institute Genomics Platform"/>
            <consortium name="The Broad Institute Genome Sequencing Center for Infectious Disease"/>
            <person name="Wu L."/>
            <person name="Ma J."/>
        </authorList>
    </citation>
    <scope>NUCLEOTIDE SEQUENCE [LARGE SCALE GENOMIC DNA]</scope>
    <source>
        <strain evidence="1 2">JCM 3272</strain>
    </source>
</reference>
<proteinExistence type="predicted"/>